<keyword evidence="3" id="KW-0813">Transport</keyword>
<dbReference type="Gene3D" id="2.40.50.100">
    <property type="match status" value="1"/>
</dbReference>
<dbReference type="Pfam" id="PF25994">
    <property type="entry name" value="HH_AprE"/>
    <property type="match status" value="1"/>
</dbReference>
<proteinExistence type="inferred from homology"/>
<comment type="subcellular location">
    <subcellularLocation>
        <location evidence="1">Cell inner membrane</location>
        <topology evidence="1">Single-pass membrane protein</topology>
    </subcellularLocation>
</comment>
<organism evidence="13 14">
    <name type="scientific">Methylomusa anaerophila</name>
    <dbReference type="NCBI Taxonomy" id="1930071"/>
    <lineage>
        <taxon>Bacteria</taxon>
        <taxon>Bacillati</taxon>
        <taxon>Bacillota</taxon>
        <taxon>Negativicutes</taxon>
        <taxon>Selenomonadales</taxon>
        <taxon>Sporomusaceae</taxon>
        <taxon>Methylomusa</taxon>
    </lineage>
</organism>
<dbReference type="EMBL" id="AP018449">
    <property type="protein sequence ID" value="BBB91651.1"/>
    <property type="molecule type" value="Genomic_DNA"/>
</dbReference>
<reference evidence="13 14" key="1">
    <citation type="journal article" date="2018" name="Int. J. Syst. Evol. Microbiol.">
        <title>Methylomusa anaerophila gen. nov., sp. nov., an anaerobic methanol-utilizing bacterium isolated from a microbial fuel cell.</title>
        <authorList>
            <person name="Amano N."/>
            <person name="Yamamuro A."/>
            <person name="Miyahara M."/>
            <person name="Kouzuma A."/>
            <person name="Abe T."/>
            <person name="Watanabe K."/>
        </authorList>
    </citation>
    <scope>NUCLEOTIDE SEQUENCE [LARGE SCALE GENOMIC DNA]</scope>
    <source>
        <strain evidence="13 14">MMFC1</strain>
    </source>
</reference>
<dbReference type="NCBIfam" id="TIGR01843">
    <property type="entry name" value="type_I_hlyD"/>
    <property type="match status" value="1"/>
</dbReference>
<evidence type="ECO:0000259" key="12">
    <source>
        <dbReference type="Pfam" id="PF26002"/>
    </source>
</evidence>
<dbReference type="InterPro" id="IPR010129">
    <property type="entry name" value="T1SS_HlyD"/>
</dbReference>
<accession>A0A348AKQ3</accession>
<dbReference type="PANTHER" id="PTHR30386:SF27">
    <property type="entry name" value="MEMBRANE FUSION PROTEIN (MFP) FAMILY PROTEIN"/>
    <property type="match status" value="1"/>
</dbReference>
<keyword evidence="6 10" id="KW-0812">Transmembrane</keyword>
<gene>
    <name evidence="13" type="primary">hlyD_2</name>
    <name evidence="13" type="ORF">MAMMFC1_02335</name>
</gene>
<feature type="domain" description="AprE-like long alpha-helical hairpin" evidence="11">
    <location>
        <begin position="116"/>
        <end position="297"/>
    </location>
</feature>
<evidence type="ECO:0000256" key="6">
    <source>
        <dbReference type="ARBA" id="ARBA00022692"/>
    </source>
</evidence>
<dbReference type="RefSeq" id="WP_232035424.1">
    <property type="nucleotide sequence ID" value="NZ_AP018449.1"/>
</dbReference>
<feature type="transmembrane region" description="Helical" evidence="10">
    <location>
        <begin position="42"/>
        <end position="60"/>
    </location>
</feature>
<dbReference type="Pfam" id="PF26002">
    <property type="entry name" value="Beta-barrel_AprE"/>
    <property type="match status" value="1"/>
</dbReference>
<keyword evidence="7 10" id="KW-1133">Transmembrane helix</keyword>
<evidence type="ECO:0000256" key="3">
    <source>
        <dbReference type="ARBA" id="ARBA00022448"/>
    </source>
</evidence>
<evidence type="ECO:0000313" key="14">
    <source>
        <dbReference type="Proteomes" id="UP000276437"/>
    </source>
</evidence>
<dbReference type="KEGG" id="mana:MAMMFC1_02335"/>
<dbReference type="PRINTS" id="PR01490">
    <property type="entry name" value="RTXTOXIND"/>
</dbReference>
<dbReference type="SUPFAM" id="SSF111369">
    <property type="entry name" value="HlyD-like secretion proteins"/>
    <property type="match status" value="1"/>
</dbReference>
<evidence type="ECO:0000256" key="5">
    <source>
        <dbReference type="ARBA" id="ARBA00022519"/>
    </source>
</evidence>
<feature type="domain" description="AprE-like beta-barrel" evidence="12">
    <location>
        <begin position="341"/>
        <end position="431"/>
    </location>
</feature>
<keyword evidence="9" id="KW-0175">Coiled coil</keyword>
<dbReference type="Gene3D" id="2.40.30.170">
    <property type="match status" value="1"/>
</dbReference>
<keyword evidence="14" id="KW-1185">Reference proteome</keyword>
<dbReference type="InterPro" id="IPR058982">
    <property type="entry name" value="Beta-barrel_AprE"/>
</dbReference>
<comment type="similarity">
    <text evidence="2">Belongs to the membrane fusion protein (MFP) (TC 8.A.1) family.</text>
</comment>
<sequence length="455" mass="51068">MINKLLDMFRKRKPGELSGQETEFLPAVLEVTETPPSPVGRLVLWTIIILLVVGLGWTIFGHIDEVAVANGKIIPVGQVKVLQSEDKGVVKAIYVKEGQEVKKGELLMELDQTMSAADVARLRKQVAYYTVEIDRLLAERTGQAFAPQPSPDLDPKDLEAQLSLYRSRLAEYETKKANAEAGVRQNLAAQDSAAANREKFAKLLVIAREREERMAGLVEENAVALFQFMDYQSKRMELEQNLAAQEAEIARTDAALAASQEALSNVTAAWNKDIDTKLTDDRKELAAYSEELKKADEKNRLAKIISPVDGRVNQLQVHTLGGVVKEVQSLMMIVPYDVTLEVEAWAANKDIGFLQVGQKAEVKVETFNFQKFGTIDAEVAEISPDAVEDSQDKDKTMKYRVMLKLDKNDMLVNDRKVPLSPGMSAVAEIKIRRKRIIEYFLDPFRQYQSEALRER</sequence>
<dbReference type="InterPro" id="IPR058781">
    <property type="entry name" value="HH_AprE-like"/>
</dbReference>
<evidence type="ECO:0000259" key="11">
    <source>
        <dbReference type="Pfam" id="PF25994"/>
    </source>
</evidence>
<keyword evidence="4" id="KW-1003">Cell membrane</keyword>
<evidence type="ECO:0000313" key="13">
    <source>
        <dbReference type="EMBL" id="BBB91651.1"/>
    </source>
</evidence>
<dbReference type="PANTHER" id="PTHR30386">
    <property type="entry name" value="MEMBRANE FUSION SUBUNIT OF EMRAB-TOLC MULTIDRUG EFFLUX PUMP"/>
    <property type="match status" value="1"/>
</dbReference>
<dbReference type="AlphaFoldDB" id="A0A348AKQ3"/>
<evidence type="ECO:0000256" key="8">
    <source>
        <dbReference type="ARBA" id="ARBA00023136"/>
    </source>
</evidence>
<evidence type="ECO:0000256" key="7">
    <source>
        <dbReference type="ARBA" id="ARBA00022989"/>
    </source>
</evidence>
<protein>
    <submittedName>
        <fullName evidence="13">Hemolysin secretion protein D, chromosomal</fullName>
    </submittedName>
</protein>
<evidence type="ECO:0000256" key="10">
    <source>
        <dbReference type="SAM" id="Phobius"/>
    </source>
</evidence>
<dbReference type="InterPro" id="IPR050739">
    <property type="entry name" value="MFP"/>
</dbReference>
<keyword evidence="8 10" id="KW-0472">Membrane</keyword>
<evidence type="ECO:0000256" key="9">
    <source>
        <dbReference type="SAM" id="Coils"/>
    </source>
</evidence>
<evidence type="ECO:0000256" key="4">
    <source>
        <dbReference type="ARBA" id="ARBA00022475"/>
    </source>
</evidence>
<evidence type="ECO:0000256" key="2">
    <source>
        <dbReference type="ARBA" id="ARBA00009477"/>
    </source>
</evidence>
<dbReference type="GO" id="GO:0015031">
    <property type="term" value="P:protein transport"/>
    <property type="evidence" value="ECO:0007669"/>
    <property type="project" value="InterPro"/>
</dbReference>
<keyword evidence="5" id="KW-0997">Cell inner membrane</keyword>
<evidence type="ECO:0000256" key="1">
    <source>
        <dbReference type="ARBA" id="ARBA00004377"/>
    </source>
</evidence>
<dbReference type="Proteomes" id="UP000276437">
    <property type="component" value="Chromosome"/>
</dbReference>
<name>A0A348AKQ3_9FIRM</name>
<feature type="coiled-coil region" evidence="9">
    <location>
        <begin position="228"/>
        <end position="298"/>
    </location>
</feature>
<dbReference type="GO" id="GO:0005886">
    <property type="term" value="C:plasma membrane"/>
    <property type="evidence" value="ECO:0007669"/>
    <property type="project" value="UniProtKB-SubCell"/>
</dbReference>